<evidence type="ECO:0000259" key="7">
    <source>
        <dbReference type="PROSITE" id="PS50160"/>
    </source>
</evidence>
<dbReference type="GO" id="GO:0003910">
    <property type="term" value="F:DNA ligase (ATP) activity"/>
    <property type="evidence" value="ECO:0007669"/>
    <property type="project" value="InterPro"/>
</dbReference>
<feature type="domain" description="ATP-dependent DNA ligase family profile" evidence="7">
    <location>
        <begin position="380"/>
        <end position="522"/>
    </location>
</feature>
<keyword evidence="2" id="KW-0436">Ligase</keyword>
<feature type="compositionally biased region" description="Basic and acidic residues" evidence="6">
    <location>
        <begin position="937"/>
        <end position="947"/>
    </location>
</feature>
<evidence type="ECO:0000256" key="3">
    <source>
        <dbReference type="ARBA" id="ARBA00022741"/>
    </source>
</evidence>
<comment type="caution">
    <text evidence="8">The sequence shown here is derived from an EMBL/GenBank/DDBJ whole genome shotgun (WGS) entry which is preliminary data.</text>
</comment>
<dbReference type="Pfam" id="PF04675">
    <property type="entry name" value="DNA_ligase_A_N"/>
    <property type="match status" value="1"/>
</dbReference>
<dbReference type="PROSITE" id="PS50160">
    <property type="entry name" value="DNA_LIGASE_A3"/>
    <property type="match status" value="1"/>
</dbReference>
<evidence type="ECO:0000313" key="8">
    <source>
        <dbReference type="EMBL" id="CAF9915527.1"/>
    </source>
</evidence>
<name>A0A8H3F3U7_9LECA</name>
<feature type="region of interest" description="Disordered" evidence="6">
    <location>
        <begin position="907"/>
        <end position="964"/>
    </location>
</feature>
<keyword evidence="9" id="KW-1185">Reference proteome</keyword>
<proteinExistence type="inferred from homology"/>
<evidence type="ECO:0000256" key="2">
    <source>
        <dbReference type="ARBA" id="ARBA00022598"/>
    </source>
</evidence>
<dbReference type="GO" id="GO:0005524">
    <property type="term" value="F:ATP binding"/>
    <property type="evidence" value="ECO:0007669"/>
    <property type="project" value="UniProtKB-KW"/>
</dbReference>
<dbReference type="GO" id="GO:0003677">
    <property type="term" value="F:DNA binding"/>
    <property type="evidence" value="ECO:0007669"/>
    <property type="project" value="InterPro"/>
</dbReference>
<keyword evidence="5" id="KW-0539">Nucleus</keyword>
<dbReference type="AlphaFoldDB" id="A0A8H3F3U7"/>
<dbReference type="Pfam" id="PF01068">
    <property type="entry name" value="DNA_ligase_A_M"/>
    <property type="match status" value="1"/>
</dbReference>
<dbReference type="Gene3D" id="3.30.470.30">
    <property type="entry name" value="DNA ligase/mRNA capping enzyme"/>
    <property type="match status" value="1"/>
</dbReference>
<dbReference type="GO" id="GO:0006310">
    <property type="term" value="P:DNA recombination"/>
    <property type="evidence" value="ECO:0007669"/>
    <property type="project" value="InterPro"/>
</dbReference>
<feature type="compositionally biased region" description="Polar residues" evidence="6">
    <location>
        <begin position="807"/>
        <end position="821"/>
    </location>
</feature>
<dbReference type="InterPro" id="IPR012310">
    <property type="entry name" value="DNA_ligase_ATP-dep_cent"/>
</dbReference>
<feature type="region of interest" description="Disordered" evidence="6">
    <location>
        <begin position="680"/>
        <end position="878"/>
    </location>
</feature>
<dbReference type="EMBL" id="CAJPDS010000016">
    <property type="protein sequence ID" value="CAF9915527.1"/>
    <property type="molecule type" value="Genomic_DNA"/>
</dbReference>
<gene>
    <name evidence="8" type="ORF">HETSPECPRED_002516</name>
</gene>
<dbReference type="PANTHER" id="PTHR45997:SF2">
    <property type="entry name" value="ATP DEPENDENT DNA LIGASE DOMAIN PROTEIN (AFU_ORTHOLOGUE AFUA_5G02430)"/>
    <property type="match status" value="1"/>
</dbReference>
<evidence type="ECO:0000256" key="5">
    <source>
        <dbReference type="ARBA" id="ARBA00023242"/>
    </source>
</evidence>
<feature type="compositionally biased region" description="Basic and acidic residues" evidence="6">
    <location>
        <begin position="680"/>
        <end position="690"/>
    </location>
</feature>
<accession>A0A8H3F3U7</accession>
<dbReference type="GO" id="GO:0006303">
    <property type="term" value="P:double-strand break repair via nonhomologous end joining"/>
    <property type="evidence" value="ECO:0007669"/>
    <property type="project" value="TreeGrafter"/>
</dbReference>
<dbReference type="OrthoDB" id="2160351at2759"/>
<feature type="compositionally biased region" description="Low complexity" evidence="6">
    <location>
        <begin position="736"/>
        <end position="752"/>
    </location>
</feature>
<keyword evidence="4" id="KW-0067">ATP-binding</keyword>
<dbReference type="InterPro" id="IPR012308">
    <property type="entry name" value="DNA_ligase_ATP-dep_N"/>
</dbReference>
<dbReference type="SUPFAM" id="SSF56091">
    <property type="entry name" value="DNA ligase/mRNA capping enzyme, catalytic domain"/>
    <property type="match status" value="1"/>
</dbReference>
<feature type="compositionally biased region" description="Polar residues" evidence="6">
    <location>
        <begin position="918"/>
        <end position="930"/>
    </location>
</feature>
<dbReference type="Gene3D" id="1.10.3260.10">
    <property type="entry name" value="DNA ligase, ATP-dependent, N-terminal domain"/>
    <property type="match status" value="1"/>
</dbReference>
<dbReference type="InterPro" id="IPR036599">
    <property type="entry name" value="DNA_ligase_N_sf"/>
</dbReference>
<evidence type="ECO:0000256" key="1">
    <source>
        <dbReference type="ARBA" id="ARBA00007572"/>
    </source>
</evidence>
<sequence length="1269" mass="143061">MPLLFSRLCDLFSDLEYIAEHEPPLLHKTSQQRTRDRIAQWFGGLNIRDSATDIDPIALLSAIFPQKRSDRVYFLKADSLSKKLRRVLCLGTGRWELLDQWKKPGRGDLGDCVLRVLRSAENPLPCPSRQVTVEEIDRVLAGIAKGIRFSAPKVQNADIEEVDMDKGLQLIYRRLQSREAKWFTRMILKDYAPLDISEALVYRCIDPQLPIAMKLHDNFEDAIRLLGDPGSTTGDSPLKPRVGTKVGRPSYRPARGIKHAVQTIKGRKMSVEQKYDGEYCQIHVDLRNPAAPFQLFSKSGKDSTADRVGLHQTLVDCLRLGSEDCLVTEKCILEGEMVVWSDREKRILDFCKIRKHVSRAGSFLGTLFDSQPHPWEHLMIVFFDVLLLDDHSLLPVPHASRRKLLEQLVSPILGRADLVTQHELDFSNPTAPVHLQKHFAQAIANRWEGLVLKPSDEPYFGPAQRIPNTYPSCWLKMKKDYIAGLGDTADFAVVGAGYDVKEATRRGEKRLNWTHFHIGCLKNKAAAIHLKVKPEYVVLDAVTLSISAKDMTYLNQHGQFRALEVDSPECSKLFGFEMTSGLAAKMTVAFRKPFVFEVMGGGFEKPPNSEIFRLRWPRVLKIHHDRDWKDAVTTEELQMIAAATLAVPIEEDMDDEVQSWQRRIDAADRGTRRAMLPWDDSQHEASDDQGQKTPPAVQKSQVVRSKRTVKAPLVRMDTGEMGSGEQRMPNGEVTRRSASQSSAISAASTISLPTPPTSSPVKKPSMKRAQTPITPPYAPSLGKKRTDEVIVIDDPPQPPKRLRTREQSTSLLEVSLVSPQSHSKRKSETTFLDETFPPAKRRKALQELPIEPLRETLNSSNRTRPFTPVETESSESKVCSKSEPFLVRKIPALTDARFLPKSRRKPWKPIIEPESPGYETTDSECSSQSAVELPHASPERPNQESKHQARHQQARSPAAHAGRDSVHIEIPNLLERRVMLSPCVYENLDILENYFPGRLNNIIPHPKDALSPESFPPTPPPSASSTPEEVVLLIEPKHSECAGKILASLHPYLPTCGYTIAIWSWKLLKYSPQQDSDSLPHKDMAHIAWKQHIGIMSHDALHHEICTAWRDGQETRTLITPLQRPDLLNTPVMLSPCVSNNLDILENYVHGRIGHLVPHPNPGLGIAPPPNPSKVEKKIILLVDAKNGSATGKAIRPVRAWLPTSGYERVEIWHWKVLGLREEQGGEKQQRKVEKRFYGALAWREGEGKVRTRWRGERVTRLGDKTPSE</sequence>
<protein>
    <recommendedName>
        <fullName evidence="7">ATP-dependent DNA ligase family profile domain-containing protein</fullName>
    </recommendedName>
</protein>
<dbReference type="Proteomes" id="UP000664521">
    <property type="component" value="Unassembled WGS sequence"/>
</dbReference>
<dbReference type="Gene3D" id="2.40.50.140">
    <property type="entry name" value="Nucleic acid-binding proteins"/>
    <property type="match status" value="1"/>
</dbReference>
<dbReference type="CDD" id="cd08039">
    <property type="entry name" value="Adenylation_DNA_ligase_Fungal"/>
    <property type="match status" value="1"/>
</dbReference>
<dbReference type="GO" id="GO:0032807">
    <property type="term" value="C:DNA ligase IV complex"/>
    <property type="evidence" value="ECO:0007669"/>
    <property type="project" value="TreeGrafter"/>
</dbReference>
<organism evidence="8 9">
    <name type="scientific">Heterodermia speciosa</name>
    <dbReference type="NCBI Taxonomy" id="116794"/>
    <lineage>
        <taxon>Eukaryota</taxon>
        <taxon>Fungi</taxon>
        <taxon>Dikarya</taxon>
        <taxon>Ascomycota</taxon>
        <taxon>Pezizomycotina</taxon>
        <taxon>Lecanoromycetes</taxon>
        <taxon>OSLEUM clade</taxon>
        <taxon>Lecanoromycetidae</taxon>
        <taxon>Caliciales</taxon>
        <taxon>Physciaceae</taxon>
        <taxon>Heterodermia</taxon>
    </lineage>
</organism>
<evidence type="ECO:0000313" key="9">
    <source>
        <dbReference type="Proteomes" id="UP000664521"/>
    </source>
</evidence>
<comment type="similarity">
    <text evidence="1">Belongs to the ATP-dependent DNA ligase family.</text>
</comment>
<dbReference type="PANTHER" id="PTHR45997">
    <property type="entry name" value="DNA LIGASE 4"/>
    <property type="match status" value="1"/>
</dbReference>
<reference evidence="8" key="1">
    <citation type="submission" date="2021-03" db="EMBL/GenBank/DDBJ databases">
        <authorList>
            <person name="Tagirdzhanova G."/>
        </authorList>
    </citation>
    <scope>NUCLEOTIDE SEQUENCE</scope>
</reference>
<dbReference type="GO" id="GO:0006297">
    <property type="term" value="P:nucleotide-excision repair, DNA gap filling"/>
    <property type="evidence" value="ECO:0007669"/>
    <property type="project" value="TreeGrafter"/>
</dbReference>
<evidence type="ECO:0000256" key="6">
    <source>
        <dbReference type="SAM" id="MobiDB-lite"/>
    </source>
</evidence>
<keyword evidence="3" id="KW-0547">Nucleotide-binding</keyword>
<dbReference type="InterPro" id="IPR029710">
    <property type="entry name" value="LIG4"/>
</dbReference>
<dbReference type="InterPro" id="IPR012340">
    <property type="entry name" value="NA-bd_OB-fold"/>
</dbReference>
<evidence type="ECO:0000256" key="4">
    <source>
        <dbReference type="ARBA" id="ARBA00022840"/>
    </source>
</evidence>